<keyword evidence="8 11" id="KW-0256">Endoplasmic reticulum</keyword>
<evidence type="ECO:0000256" key="10">
    <source>
        <dbReference type="ARBA" id="ARBA00023136"/>
    </source>
</evidence>
<dbReference type="PANTHER" id="PTHR12886:SF0">
    <property type="entry name" value="GPI MANNOSYLTRANSFERASE 1"/>
    <property type="match status" value="1"/>
</dbReference>
<evidence type="ECO:0000256" key="8">
    <source>
        <dbReference type="ARBA" id="ARBA00022824"/>
    </source>
</evidence>
<evidence type="ECO:0000256" key="5">
    <source>
        <dbReference type="ARBA" id="ARBA00022676"/>
    </source>
</evidence>
<comment type="function">
    <text evidence="11">Catalytic subunit of the glycosylphosphatidylinositol-mannosyltransferase I complex which catalyzes the transfer of the first mannose, via an alpha-1,4 bond from a dolichol-phosphate-mannose (Dol-P-Man) to the glucosaminyl acyl phosphatidylinositol (GlcN-(acyl)PI) intermediate to generate alpha-D-Man-(1-&gt;4)-alpha-D-GlcN-(1-&gt;6)-(1-radyl,2-acyl-sn-glycero-3-phospho)-2-acyl-inositol and participates in the sixth step of the glycosylphosphatidylinositol-anchor biosynthesis.</text>
</comment>
<evidence type="ECO:0000256" key="2">
    <source>
        <dbReference type="ARBA" id="ARBA00004687"/>
    </source>
</evidence>
<proteinExistence type="inferred from homology"/>
<keyword evidence="7 11" id="KW-0812">Transmembrane</keyword>
<feature type="transmembrane region" description="Helical" evidence="11">
    <location>
        <begin position="378"/>
        <end position="397"/>
    </location>
</feature>
<comment type="caution">
    <text evidence="12">The sequence shown here is derived from an EMBL/GenBank/DDBJ whole genome shotgun (WGS) entry which is preliminary data.</text>
</comment>
<evidence type="ECO:0000256" key="4">
    <source>
        <dbReference type="ARBA" id="ARBA00022502"/>
    </source>
</evidence>
<dbReference type="Proteomes" id="UP000077202">
    <property type="component" value="Unassembled WGS sequence"/>
</dbReference>
<keyword evidence="4 11" id="KW-0337">GPI-anchor biosynthesis</keyword>
<evidence type="ECO:0000256" key="1">
    <source>
        <dbReference type="ARBA" id="ARBA00004477"/>
    </source>
</evidence>
<evidence type="ECO:0000256" key="11">
    <source>
        <dbReference type="RuleBase" id="RU365064"/>
    </source>
</evidence>
<dbReference type="UniPathway" id="UPA00196"/>
<evidence type="ECO:0000256" key="3">
    <source>
        <dbReference type="ARBA" id="ARBA00011071"/>
    </source>
</evidence>
<organism evidence="12 13">
    <name type="scientific">Marchantia polymorpha subsp. ruderalis</name>
    <dbReference type="NCBI Taxonomy" id="1480154"/>
    <lineage>
        <taxon>Eukaryota</taxon>
        <taxon>Viridiplantae</taxon>
        <taxon>Streptophyta</taxon>
        <taxon>Embryophyta</taxon>
        <taxon>Marchantiophyta</taxon>
        <taxon>Marchantiopsida</taxon>
        <taxon>Marchantiidae</taxon>
        <taxon>Marchantiales</taxon>
        <taxon>Marchantiaceae</taxon>
        <taxon>Marchantia</taxon>
    </lineage>
</organism>
<dbReference type="EMBL" id="LVLJ01001104">
    <property type="protein sequence ID" value="OAE31388.1"/>
    <property type="molecule type" value="Genomic_DNA"/>
</dbReference>
<dbReference type="GO" id="GO:0006506">
    <property type="term" value="P:GPI anchor biosynthetic process"/>
    <property type="evidence" value="ECO:0007669"/>
    <property type="project" value="UniProtKB-UniPathway"/>
</dbReference>
<feature type="transmembrane region" description="Helical" evidence="11">
    <location>
        <begin position="247"/>
        <end position="268"/>
    </location>
</feature>
<feature type="transmembrane region" description="Helical" evidence="11">
    <location>
        <begin position="164"/>
        <end position="182"/>
    </location>
</feature>
<accession>A0A176WDR8</accession>
<evidence type="ECO:0000313" key="13">
    <source>
        <dbReference type="Proteomes" id="UP000077202"/>
    </source>
</evidence>
<keyword evidence="5 11" id="KW-0328">Glycosyltransferase</keyword>
<comment type="similarity">
    <text evidence="3 11">Belongs to the PIGM family.</text>
</comment>
<feature type="transmembrane region" description="Helical" evidence="11">
    <location>
        <begin position="409"/>
        <end position="428"/>
    </location>
</feature>
<evidence type="ECO:0000313" key="12">
    <source>
        <dbReference type="EMBL" id="OAE31388.1"/>
    </source>
</evidence>
<keyword evidence="6 11" id="KW-0808">Transferase</keyword>
<dbReference type="AlphaFoldDB" id="A0A176WDR8"/>
<dbReference type="GO" id="GO:0004376">
    <property type="term" value="F:GPI mannosyltransferase activity"/>
    <property type="evidence" value="ECO:0007669"/>
    <property type="project" value="InterPro"/>
</dbReference>
<dbReference type="GO" id="GO:1990529">
    <property type="term" value="C:glycosylphosphatidylinositol-mannosyltransferase I complex"/>
    <property type="evidence" value="ECO:0007669"/>
    <property type="project" value="TreeGrafter"/>
</dbReference>
<feature type="transmembrane region" description="Helical" evidence="11">
    <location>
        <begin position="288"/>
        <end position="308"/>
    </location>
</feature>
<feature type="transmembrane region" description="Helical" evidence="11">
    <location>
        <begin position="352"/>
        <end position="371"/>
    </location>
</feature>
<sequence>MQLQFLSDQLGLRAEELERNMALKKLMDDEMWTKRSALMMWTAGFMRLLLVVYAEWHDAHLEVPYTDIDYYVFSDAAALIHLGKSPFDRATYRYTPLLALVLLPNSTLHRCWGKLLFSFADLIVALLIRKILNLRGVSERQCFISAATWLFNPFTFTVGTRGNCEALVCAMILWLLLCIMSGRVIQAAFWFGVVVHVRIYPIIYVLPVLLLLDGDYVKMVAKGSSNDPGASSRLKHSLRSFFNWPRVVFGAVSGSVFFALCGLFYFIYGTQYLHEALFYHLTRSDHRHNFSIYFYSIYLNDDVGLTLAQRLLAFVPQMSVQLVLVAFFAKDLPFCFFLQTVAFVTFNKVITAQYFVWFFCLLPLILPFTSLKLRWGGAALMSVWTGAQVHWLGWAYLLEFRGKNTFLPLWVASIVFFAANIVVMVTIIRHHSFCPMFQGGVLSYARLKSRRIKGE</sequence>
<dbReference type="EC" id="2.4.1.-" evidence="11"/>
<evidence type="ECO:0000256" key="9">
    <source>
        <dbReference type="ARBA" id="ARBA00022989"/>
    </source>
</evidence>
<keyword evidence="9 11" id="KW-1133">Transmembrane helix</keyword>
<name>A0A176WDR8_MARPO</name>
<reference evidence="12" key="1">
    <citation type="submission" date="2016-03" db="EMBL/GenBank/DDBJ databases">
        <title>Mechanisms controlling the formation of the plant cell surface in tip-growing cells are functionally conserved among land plants.</title>
        <authorList>
            <person name="Honkanen S."/>
            <person name="Jones V.A."/>
            <person name="Morieri G."/>
            <person name="Champion C."/>
            <person name="Hetherington A.J."/>
            <person name="Kelly S."/>
            <person name="Saint-Marcoux D."/>
            <person name="Proust H."/>
            <person name="Prescott H."/>
            <person name="Dolan L."/>
        </authorList>
    </citation>
    <scope>NUCLEOTIDE SEQUENCE [LARGE SCALE GENOMIC DNA]</scope>
    <source>
        <tissue evidence="12">Whole gametophyte</tissue>
    </source>
</reference>
<feature type="transmembrane region" description="Helical" evidence="11">
    <location>
        <begin position="188"/>
        <end position="212"/>
    </location>
</feature>
<dbReference type="InterPro" id="IPR007704">
    <property type="entry name" value="PIG-M"/>
</dbReference>
<feature type="transmembrane region" description="Helical" evidence="11">
    <location>
        <begin position="320"/>
        <end position="346"/>
    </location>
</feature>
<dbReference type="GO" id="GO:0005789">
    <property type="term" value="C:endoplasmic reticulum membrane"/>
    <property type="evidence" value="ECO:0007669"/>
    <property type="project" value="UniProtKB-SubCell"/>
</dbReference>
<dbReference type="GO" id="GO:0051751">
    <property type="term" value="F:alpha-1,4-mannosyltransferase activity"/>
    <property type="evidence" value="ECO:0007669"/>
    <property type="project" value="InterPro"/>
</dbReference>
<comment type="pathway">
    <text evidence="2 11">Glycolipid biosynthesis; glycosylphosphatidylinositol-anchor biosynthesis.</text>
</comment>
<evidence type="ECO:0000256" key="6">
    <source>
        <dbReference type="ARBA" id="ARBA00022679"/>
    </source>
</evidence>
<evidence type="ECO:0000256" key="7">
    <source>
        <dbReference type="ARBA" id="ARBA00022692"/>
    </source>
</evidence>
<gene>
    <name evidence="12" type="ORF">AXG93_1842s1020</name>
</gene>
<dbReference type="Pfam" id="PF05007">
    <property type="entry name" value="Mannosyl_trans"/>
    <property type="match status" value="1"/>
</dbReference>
<dbReference type="PANTHER" id="PTHR12886">
    <property type="entry name" value="PIG-M MANNOSYLTRANSFERASE"/>
    <property type="match status" value="1"/>
</dbReference>
<keyword evidence="13" id="KW-1185">Reference proteome</keyword>
<protein>
    <recommendedName>
        <fullName evidence="11">GPI mannosyltransferase 1</fullName>
        <ecNumber evidence="11">2.4.1.-</ecNumber>
    </recommendedName>
    <alternativeName>
        <fullName evidence="11">GPI mannosyltransferase I</fullName>
    </alternativeName>
</protein>
<comment type="subcellular location">
    <subcellularLocation>
        <location evidence="1 11">Endoplasmic reticulum membrane</location>
        <topology evidence="1 11">Multi-pass membrane protein</topology>
    </subcellularLocation>
</comment>
<keyword evidence="10 11" id="KW-0472">Membrane</keyword>